<dbReference type="EMBL" id="BK015616">
    <property type="protein sequence ID" value="DAE16101.1"/>
    <property type="molecule type" value="Genomic_DNA"/>
</dbReference>
<accession>A0A8S5QBF1</accession>
<organism evidence="1">
    <name type="scientific">Myoviridae sp. ctdv95</name>
    <dbReference type="NCBI Taxonomy" id="2825143"/>
    <lineage>
        <taxon>Viruses</taxon>
        <taxon>Duplodnaviria</taxon>
        <taxon>Heunggongvirae</taxon>
        <taxon>Uroviricota</taxon>
        <taxon>Caudoviricetes</taxon>
    </lineage>
</organism>
<sequence>MATREGIYVGGYEIVQRYVGSRLVWEKNRYILLGTNIYGDWNNDGYTTVKQSNRENRYQDYGAQTLERVVMIKVGNETFFPSKVTMVQKDSHTTHDEGWTTRVDNYQYEMITFKNSTDRDNFIMLANKGNHVLYYGKKR</sequence>
<name>A0A8S5QBF1_9CAUD</name>
<protein>
    <submittedName>
        <fullName evidence="1">Uncharacterized protein</fullName>
    </submittedName>
</protein>
<reference evidence="1" key="1">
    <citation type="journal article" date="2021" name="Proc. Natl. Acad. Sci. U.S.A.">
        <title>A Catalog of Tens of Thousands of Viruses from Human Metagenomes Reveals Hidden Associations with Chronic Diseases.</title>
        <authorList>
            <person name="Tisza M.J."/>
            <person name="Buck C.B."/>
        </authorList>
    </citation>
    <scope>NUCLEOTIDE SEQUENCE</scope>
    <source>
        <strain evidence="1">Ctdv95</strain>
    </source>
</reference>
<evidence type="ECO:0000313" key="1">
    <source>
        <dbReference type="EMBL" id="DAE16101.1"/>
    </source>
</evidence>
<proteinExistence type="predicted"/>